<dbReference type="Gene3D" id="3.90.1150.10">
    <property type="entry name" value="Aspartate Aminotransferase, domain 1"/>
    <property type="match status" value="1"/>
</dbReference>
<gene>
    <name evidence="2" type="ORF">C7474_1150</name>
</gene>
<dbReference type="SUPFAM" id="SSF53383">
    <property type="entry name" value="PLP-dependent transferases"/>
    <property type="match status" value="1"/>
</dbReference>
<reference evidence="2 3" key="1">
    <citation type="journal article" date="2015" name="Stand. Genomic Sci.">
        <title>Genomic Encyclopedia of Bacterial and Archaeal Type Strains, Phase III: the genomes of soil and plant-associated and newly described type strains.</title>
        <authorList>
            <person name="Whitman W.B."/>
            <person name="Woyke T."/>
            <person name="Klenk H.P."/>
            <person name="Zhou Y."/>
            <person name="Lilburn T.G."/>
            <person name="Beck B.J."/>
            <person name="De Vos P."/>
            <person name="Vandamme P."/>
            <person name="Eisen J.A."/>
            <person name="Garrity G."/>
            <person name="Hugenholtz P."/>
            <person name="Kyrpides N.C."/>
        </authorList>
    </citation>
    <scope>NUCLEOTIDE SEQUENCE [LARGE SCALE GENOMIC DNA]</scope>
    <source>
        <strain evidence="2 3">S2T63</strain>
    </source>
</reference>
<dbReference type="InterPro" id="IPR015424">
    <property type="entry name" value="PyrdxlP-dep_Trfase"/>
</dbReference>
<organism evidence="2 3">
    <name type="scientific">Microbacterium telephonicum</name>
    <dbReference type="NCBI Taxonomy" id="1714841"/>
    <lineage>
        <taxon>Bacteria</taxon>
        <taxon>Bacillati</taxon>
        <taxon>Actinomycetota</taxon>
        <taxon>Actinomycetes</taxon>
        <taxon>Micrococcales</taxon>
        <taxon>Microbacteriaceae</taxon>
        <taxon>Microbacterium</taxon>
    </lineage>
</organism>
<accession>A0A498C1K9</accession>
<proteinExistence type="predicted"/>
<dbReference type="Gene3D" id="3.40.640.10">
    <property type="entry name" value="Type I PLP-dependent aspartate aminotransferase-like (Major domain)"/>
    <property type="match status" value="1"/>
</dbReference>
<comment type="caution">
    <text evidence="2">The sequence shown here is derived from an EMBL/GenBank/DDBJ whole genome shotgun (WGS) entry which is preliminary data.</text>
</comment>
<dbReference type="Proteomes" id="UP000273158">
    <property type="component" value="Unassembled WGS sequence"/>
</dbReference>
<evidence type="ECO:0000313" key="2">
    <source>
        <dbReference type="EMBL" id="RLK49019.1"/>
    </source>
</evidence>
<dbReference type="PANTHER" id="PTHR43586:SF15">
    <property type="entry name" value="BLR3095 PROTEIN"/>
    <property type="match status" value="1"/>
</dbReference>
<evidence type="ECO:0000313" key="3">
    <source>
        <dbReference type="Proteomes" id="UP000273158"/>
    </source>
</evidence>
<protein>
    <submittedName>
        <fullName evidence="2">Selenocysteine lyase/cysteine desulfurase</fullName>
    </submittedName>
</protein>
<keyword evidence="3" id="KW-1185">Reference proteome</keyword>
<sequence length="398" mass="41256">MSALESYLDSFDAEPGYLNWASFGPLSPAVRDEVHADAELLGSGRHTGIGLVASHSDEAKDLLAELLDCPRDEITLQPSTTYGLMHAFYGLAGELLLSPHEFPSLTVAAQRAQDAIGELRVRPLDTPDGIVTVDAVRAQLSDETTAVAVSLVDYRTGAVSDLGALRDVIGDRLLIVDAVQGFGVVDADYDAADVVCGNGYKWLRAGRGTGFARFSAIARDRIRPVLSGFAGSLSEYGVPGVGAPRPGADAFVIAPEDTLAAARLASSLQELRDVGVGAVAAEVADRARHIFALADRYEVPVLTPRDAHAGIVSLVPEAQDAGVLAAALANHGVTATARGGVIRLSAHAGTGADTLHLLGDALAETAGARALAAPVIFEPGIVLEPDAGIVDPDHVIES</sequence>
<dbReference type="InterPro" id="IPR015421">
    <property type="entry name" value="PyrdxlP-dep_Trfase_major"/>
</dbReference>
<dbReference type="InterPro" id="IPR000192">
    <property type="entry name" value="Aminotrans_V_dom"/>
</dbReference>
<dbReference type="GO" id="GO:0016829">
    <property type="term" value="F:lyase activity"/>
    <property type="evidence" value="ECO:0007669"/>
    <property type="project" value="UniProtKB-KW"/>
</dbReference>
<feature type="domain" description="Aminotransferase class V" evidence="1">
    <location>
        <begin position="52"/>
        <end position="228"/>
    </location>
</feature>
<dbReference type="PANTHER" id="PTHR43586">
    <property type="entry name" value="CYSTEINE DESULFURASE"/>
    <property type="match status" value="1"/>
</dbReference>
<keyword evidence="2" id="KW-0456">Lyase</keyword>
<name>A0A498C1K9_9MICO</name>
<dbReference type="InterPro" id="IPR015422">
    <property type="entry name" value="PyrdxlP-dep_Trfase_small"/>
</dbReference>
<evidence type="ECO:0000259" key="1">
    <source>
        <dbReference type="Pfam" id="PF00266"/>
    </source>
</evidence>
<dbReference type="AlphaFoldDB" id="A0A498C1K9"/>
<dbReference type="Pfam" id="PF00266">
    <property type="entry name" value="Aminotran_5"/>
    <property type="match status" value="1"/>
</dbReference>
<dbReference type="EMBL" id="RCDB01000002">
    <property type="protein sequence ID" value="RLK49019.1"/>
    <property type="molecule type" value="Genomic_DNA"/>
</dbReference>